<dbReference type="VEuPathDB" id="MicrosporidiaDB:CWI38_1999p0010"/>
<evidence type="ECO:0000256" key="3">
    <source>
        <dbReference type="PIRSR" id="PIRSR018153-1"/>
    </source>
</evidence>
<evidence type="ECO:0000313" key="8">
    <source>
        <dbReference type="Proteomes" id="UP000292362"/>
    </source>
</evidence>
<keyword evidence="2 4" id="KW-0808">Transferase</keyword>
<organism evidence="4 8">
    <name type="scientific">Hamiltosporidium tvaerminnensis</name>
    <dbReference type="NCBI Taxonomy" id="1176355"/>
    <lineage>
        <taxon>Eukaryota</taxon>
        <taxon>Fungi</taxon>
        <taxon>Fungi incertae sedis</taxon>
        <taxon>Microsporidia</taxon>
        <taxon>Dubosqiidae</taxon>
        <taxon>Hamiltosporidium</taxon>
    </lineage>
</organism>
<dbReference type="GO" id="GO:0000032">
    <property type="term" value="P:cell wall mannoprotein biosynthetic process"/>
    <property type="evidence" value="ECO:0007669"/>
    <property type="project" value="TreeGrafter"/>
</dbReference>
<dbReference type="AlphaFoldDB" id="A0A4Q9LA26"/>
<dbReference type="Pfam" id="PF01793">
    <property type="entry name" value="Glyco_transf_15"/>
    <property type="match status" value="1"/>
</dbReference>
<comment type="caution">
    <text evidence="4">The sequence shown here is derived from an EMBL/GenBank/DDBJ whole genome shotgun (WGS) entry which is preliminary data.</text>
</comment>
<dbReference type="EMBL" id="PITJ01000220">
    <property type="protein sequence ID" value="TBU03861.1"/>
    <property type="molecule type" value="Genomic_DNA"/>
</dbReference>
<dbReference type="InterPro" id="IPR029044">
    <property type="entry name" value="Nucleotide-diphossugar_trans"/>
</dbReference>
<dbReference type="VEuPathDB" id="MicrosporidiaDB:CWI37_0220p0020"/>
<dbReference type="GO" id="GO:0016020">
    <property type="term" value="C:membrane"/>
    <property type="evidence" value="ECO:0007669"/>
    <property type="project" value="InterPro"/>
</dbReference>
<dbReference type="GO" id="GO:0006487">
    <property type="term" value="P:protein N-linked glycosylation"/>
    <property type="evidence" value="ECO:0007669"/>
    <property type="project" value="TreeGrafter"/>
</dbReference>
<accession>A0A4Q9LA26</accession>
<evidence type="ECO:0000313" key="5">
    <source>
        <dbReference type="EMBL" id="TBU03928.1"/>
    </source>
</evidence>
<keyword evidence="7" id="KW-1185">Reference proteome</keyword>
<dbReference type="PIRSF" id="PIRSF018153">
    <property type="entry name" value="Glyco_trans_15"/>
    <property type="match status" value="1"/>
</dbReference>
<evidence type="ECO:0000313" key="7">
    <source>
        <dbReference type="Proteomes" id="UP000292282"/>
    </source>
</evidence>
<proteinExistence type="inferred from homology"/>
<dbReference type="EMBL" id="PITJ01000209">
    <property type="protein sequence ID" value="TBU03928.1"/>
    <property type="molecule type" value="Genomic_DNA"/>
</dbReference>
<dbReference type="OrthoDB" id="439943at2759"/>
<dbReference type="VEuPathDB" id="MicrosporidiaDB:CWI37_0209p0030"/>
<name>A0A4Q9LA26_9MICR</name>
<comment type="similarity">
    <text evidence="1">Belongs to the glycosyltransferase 15 family.</text>
</comment>
<dbReference type="PANTHER" id="PTHR31121">
    <property type="entry name" value="ALPHA-1,2 MANNOSYLTRANSFERASE KTR1"/>
    <property type="match status" value="1"/>
</dbReference>
<reference evidence="7 8" key="1">
    <citation type="submission" date="2017-12" db="EMBL/GenBank/DDBJ databases">
        <authorList>
            <person name="Pombert J.-F."/>
            <person name="Haag K.L."/>
            <person name="Ebert D."/>
        </authorList>
    </citation>
    <scope>NUCLEOTIDE SEQUENCE [LARGE SCALE GENOMIC DNA]</scope>
    <source>
        <strain evidence="4">FI-OER-3-3</strain>
        <strain evidence="6">IL-G-3</strain>
    </source>
</reference>
<evidence type="ECO:0000256" key="2">
    <source>
        <dbReference type="ARBA" id="ARBA00022679"/>
    </source>
</evidence>
<dbReference type="STRING" id="1176355.A0A4Q9LA26"/>
<dbReference type="Proteomes" id="UP000292362">
    <property type="component" value="Unassembled WGS sequence"/>
</dbReference>
<protein>
    <submittedName>
        <fullName evidence="4">Glycolipid 2-alpha-mannosyltransferase</fullName>
    </submittedName>
</protein>
<feature type="active site" description="Nucleophile" evidence="3">
    <location>
        <position position="224"/>
    </location>
</feature>
<keyword evidence="4" id="KW-0328">Glycosyltransferase</keyword>
<dbReference type="GO" id="GO:0005794">
    <property type="term" value="C:Golgi apparatus"/>
    <property type="evidence" value="ECO:0007669"/>
    <property type="project" value="TreeGrafter"/>
</dbReference>
<dbReference type="GO" id="GO:0000026">
    <property type="term" value="F:alpha-1,2-mannosyltransferase activity"/>
    <property type="evidence" value="ECO:0007669"/>
    <property type="project" value="TreeGrafter"/>
</dbReference>
<dbReference type="SUPFAM" id="SSF53448">
    <property type="entry name" value="Nucleotide-diphospho-sugar transferases"/>
    <property type="match status" value="1"/>
</dbReference>
<evidence type="ECO:0000313" key="6">
    <source>
        <dbReference type="EMBL" id="TBU10131.1"/>
    </source>
</evidence>
<dbReference type="Proteomes" id="UP000292282">
    <property type="component" value="Unassembled WGS sequence"/>
</dbReference>
<dbReference type="EMBL" id="PITK01001999">
    <property type="protein sequence ID" value="TBU10131.1"/>
    <property type="molecule type" value="Genomic_DNA"/>
</dbReference>
<dbReference type="FunFam" id="3.90.550.10:FF:000051">
    <property type="entry name" value="Alpha-1,2-mannosyltransferase (Ktr4)"/>
    <property type="match status" value="1"/>
</dbReference>
<sequence length="327" mass="39415">MLKILFYLLQIVCSKENAVILVLCRNSDLKGIKKTIINFEDTFNKQYNYPYVFLNDKVFTEEFKNGIKEATSSLVEFGQISSKDWNPPPWIDMEKVKYGIEKMKKTNVPYADSLSYRNMCRFFSGFFYRHPLVQKYDFYWRLEPGVTYYCYLDFDPFKFMREKNKLYGFVITMVDFLESIPTLWQTTSEYLHFYENYLPNIFIESFIFDENLNYNGCHFWSNFEIASFQMYRNTTYQTYFDWLDRSGGFYYERWGDAPVHSLAACLFLGRDKIHFFNNIGYKHGSFIHCPPQEIHSYRCTCKPEKSMSFKMDYSCLKNYLYEIKYLS</sequence>
<evidence type="ECO:0000256" key="1">
    <source>
        <dbReference type="ARBA" id="ARBA00007677"/>
    </source>
</evidence>
<dbReference type="Gene3D" id="3.90.550.10">
    <property type="entry name" value="Spore Coat Polysaccharide Biosynthesis Protein SpsA, Chain A"/>
    <property type="match status" value="1"/>
</dbReference>
<dbReference type="InterPro" id="IPR002685">
    <property type="entry name" value="Glyco_trans_15"/>
</dbReference>
<gene>
    <name evidence="5" type="ORF">CWI37_0209p0030</name>
    <name evidence="4" type="ORF">CWI37_0220p0020</name>
    <name evidence="6" type="ORF">CWI38_1999p0010</name>
</gene>
<dbReference type="PANTHER" id="PTHR31121:SF6">
    <property type="entry name" value="ALPHA-1,2 MANNOSYLTRANSFERASE KTR1"/>
    <property type="match status" value="1"/>
</dbReference>
<evidence type="ECO:0000313" key="4">
    <source>
        <dbReference type="EMBL" id="TBU03861.1"/>
    </source>
</evidence>